<gene>
    <name evidence="1" type="ORF">J3492_11975</name>
</gene>
<sequence length="174" mass="20070">MSCVSLGDSYNDSWAYLENFVQVKLNAFVKDLPESHIDDLEYLLNYEPVKISAEERLKKAKMSELVNIIPFNIDSRIIDRMIEIYGHSDNYYSANGWVKEAIVFVFEFSPEHVENIIEVASKNSQIIHSNEYPRLIRAIRSKNIISEDKLNGLLKDNDMEDLVVIASPKVDEQI</sequence>
<protein>
    <submittedName>
        <fullName evidence="1">Uncharacterized protein</fullName>
    </submittedName>
</protein>
<name>A0ABS3NR76_9GAMM</name>
<reference evidence="1 2" key="1">
    <citation type="submission" date="2021-03" db="EMBL/GenBank/DDBJ databases">
        <authorList>
            <person name="Shang D.-D."/>
            <person name="Du Z.-J."/>
            <person name="Chen G.-J."/>
        </authorList>
    </citation>
    <scope>NUCLEOTIDE SEQUENCE [LARGE SCALE GENOMIC DNA]</scope>
    <source>
        <strain evidence="1 2">F1192</strain>
    </source>
</reference>
<evidence type="ECO:0000313" key="2">
    <source>
        <dbReference type="Proteomes" id="UP000664554"/>
    </source>
</evidence>
<proteinExistence type="predicted"/>
<organism evidence="1 2">
    <name type="scientific">Psychrobacter coccoides</name>
    <dbReference type="NCBI Taxonomy" id="2818440"/>
    <lineage>
        <taxon>Bacteria</taxon>
        <taxon>Pseudomonadati</taxon>
        <taxon>Pseudomonadota</taxon>
        <taxon>Gammaproteobacteria</taxon>
        <taxon>Moraxellales</taxon>
        <taxon>Moraxellaceae</taxon>
        <taxon>Psychrobacter</taxon>
    </lineage>
</organism>
<accession>A0ABS3NR76</accession>
<keyword evidence="2" id="KW-1185">Reference proteome</keyword>
<dbReference type="EMBL" id="JAGBKM010000028">
    <property type="protein sequence ID" value="MBO1531921.1"/>
    <property type="molecule type" value="Genomic_DNA"/>
</dbReference>
<dbReference type="Proteomes" id="UP000664554">
    <property type="component" value="Unassembled WGS sequence"/>
</dbReference>
<dbReference type="RefSeq" id="WP_207992285.1">
    <property type="nucleotide sequence ID" value="NZ_JAGBKM010000028.1"/>
</dbReference>
<evidence type="ECO:0000313" key="1">
    <source>
        <dbReference type="EMBL" id="MBO1531921.1"/>
    </source>
</evidence>
<comment type="caution">
    <text evidence="1">The sequence shown here is derived from an EMBL/GenBank/DDBJ whole genome shotgun (WGS) entry which is preliminary data.</text>
</comment>